<feature type="transmembrane region" description="Helical" evidence="18">
    <location>
        <begin position="499"/>
        <end position="517"/>
    </location>
</feature>
<evidence type="ECO:0000256" key="18">
    <source>
        <dbReference type="SAM" id="Phobius"/>
    </source>
</evidence>
<comment type="similarity">
    <text evidence="3">Belongs to the TMEM86 family.</text>
</comment>
<dbReference type="EnsemblMetazoa" id="G11466.5">
    <property type="protein sequence ID" value="G11466.5:cds"/>
    <property type="gene ID" value="G11466"/>
</dbReference>
<evidence type="ECO:0000256" key="3">
    <source>
        <dbReference type="ARBA" id="ARBA00007375"/>
    </source>
</evidence>
<comment type="cofactor">
    <cofactor evidence="1 17">
        <name>Zn(2+)</name>
        <dbReference type="ChEBI" id="CHEBI:29105"/>
    </cofactor>
</comment>
<dbReference type="InterPro" id="IPR013149">
    <property type="entry name" value="ADH-like_C"/>
</dbReference>
<comment type="catalytic activity">
    <reaction evidence="16">
        <text>a 1-O-(1Z-alkenyl)-sn-glycero-3-phosphocholine + H2O = a 2,3-saturated aldehyde + sn-glycerol 3-phosphocholine</text>
        <dbReference type="Rhea" id="RHEA:22544"/>
        <dbReference type="ChEBI" id="CHEBI:15377"/>
        <dbReference type="ChEBI" id="CHEBI:16870"/>
        <dbReference type="ChEBI" id="CHEBI:73359"/>
        <dbReference type="ChEBI" id="CHEBI:77287"/>
        <dbReference type="EC" id="3.3.2.2"/>
    </reaction>
</comment>
<dbReference type="GO" id="GO:0006062">
    <property type="term" value="P:sorbitol catabolic process"/>
    <property type="evidence" value="ECO:0007669"/>
    <property type="project" value="TreeGrafter"/>
</dbReference>
<evidence type="ECO:0000256" key="16">
    <source>
        <dbReference type="ARBA" id="ARBA00049560"/>
    </source>
</evidence>
<comment type="subcellular location">
    <subcellularLocation>
        <location evidence="2">Membrane</location>
        <topology evidence="2">Multi-pass membrane protein</topology>
    </subcellularLocation>
</comment>
<evidence type="ECO:0000256" key="2">
    <source>
        <dbReference type="ARBA" id="ARBA00004141"/>
    </source>
</evidence>
<keyword evidence="6 17" id="KW-0479">Metal-binding</keyword>
<keyword evidence="5 18" id="KW-0812">Transmembrane</keyword>
<sequence>MANPTVILKKQGEIVIEDCPIPEPKPGEVLLQMQDVGICGSDVHYWQHGRIGDFVVKAPMVLGHEASGVVSKVGEGVSNLKVGDRVAIEPGVPCHTCKNCKIGRYNLCPDMKFCSTPPVHGNLAKFYTHAADFCFKLPDNVSTEEGAFLEPLSVGVHACRRAGVSLGSRVLVCGAGPIGLVNLMTAKANGASEVCITDIDEKRLEMAKAVGADYTVLVKSRDGQEVARQIEEVMGQKPEITIECSGAPPSIQTAIYATESGGCVVLVGLGPADVTLPIVNASVREVDIRGIFRYVNCYPTALAMIASGKVNVKPLITHRFKLQDSVKAFETVAKGEGIKVMIHSKRKMDIKQEEIILRLKTLFLIPFYVLSAVYFVLYQPFLHYPEETFSAAFFKVLPILALIGFVRLNAGDEDIIHNPIPKSDFHKFTILGLLFSSIGDACLIARETMFIPGMLFFSIAQAWYMYALGPGNKGSRLESIFYLGGTGTFLFLECSIDGIFMKFLVLIYTGLIFTVGWRAASRFEREQSYPAFLGFAGILLFTFSDFLIAINKWKFYIPFTEFLVMITYYGGQLGIALGTLKH</sequence>
<evidence type="ECO:0000256" key="8">
    <source>
        <dbReference type="ARBA" id="ARBA00022989"/>
    </source>
</evidence>
<feature type="transmembrane region" description="Helical" evidence="18">
    <location>
        <begin position="562"/>
        <end position="580"/>
    </location>
</feature>
<name>A0A8W8HWZ0_MAGGI</name>
<keyword evidence="7 17" id="KW-0862">Zinc</keyword>
<dbReference type="PROSITE" id="PS00059">
    <property type="entry name" value="ADH_ZINC"/>
    <property type="match status" value="1"/>
</dbReference>
<proteinExistence type="inferred from homology"/>
<dbReference type="Gene3D" id="3.90.180.10">
    <property type="entry name" value="Medium-chain alcohol dehydrogenases, catalytic domain"/>
    <property type="match status" value="1"/>
</dbReference>
<dbReference type="InterPro" id="IPR002328">
    <property type="entry name" value="ADH_Zn_CS"/>
</dbReference>
<evidence type="ECO:0000256" key="9">
    <source>
        <dbReference type="ARBA" id="ARBA00023002"/>
    </source>
</evidence>
<dbReference type="InterPro" id="IPR045306">
    <property type="entry name" value="SDH-like"/>
</dbReference>
<reference evidence="20" key="1">
    <citation type="submission" date="2022-08" db="UniProtKB">
        <authorList>
            <consortium name="EnsemblMetazoa"/>
        </authorList>
    </citation>
    <scope>IDENTIFICATION</scope>
    <source>
        <strain evidence="20">05x7-T-G4-1.051#20</strain>
    </source>
</reference>
<dbReference type="PANTHER" id="PTHR43161:SF9">
    <property type="entry name" value="SORBITOL DEHYDROGENASE"/>
    <property type="match status" value="1"/>
</dbReference>
<feature type="domain" description="Enoyl reductase (ER)" evidence="19">
    <location>
        <begin position="12"/>
        <end position="342"/>
    </location>
</feature>
<keyword evidence="11 18" id="KW-0472">Membrane</keyword>
<evidence type="ECO:0000256" key="11">
    <source>
        <dbReference type="ARBA" id="ARBA00023136"/>
    </source>
</evidence>
<dbReference type="SUPFAM" id="SSF51735">
    <property type="entry name" value="NAD(P)-binding Rossmann-fold domains"/>
    <property type="match status" value="1"/>
</dbReference>
<dbReference type="Gene3D" id="3.40.50.720">
    <property type="entry name" value="NAD(P)-binding Rossmann-like Domain"/>
    <property type="match status" value="1"/>
</dbReference>
<dbReference type="InterPro" id="IPR020843">
    <property type="entry name" value="ER"/>
</dbReference>
<dbReference type="SUPFAM" id="SSF50129">
    <property type="entry name" value="GroES-like"/>
    <property type="match status" value="1"/>
</dbReference>
<evidence type="ECO:0000259" key="19">
    <source>
        <dbReference type="SMART" id="SM00829"/>
    </source>
</evidence>
<dbReference type="InterPro" id="IPR011032">
    <property type="entry name" value="GroES-like_sf"/>
</dbReference>
<evidence type="ECO:0000256" key="14">
    <source>
        <dbReference type="ARBA" id="ARBA00035673"/>
    </source>
</evidence>
<protein>
    <recommendedName>
        <fullName evidence="12">Sorbitol dehydrogenase</fullName>
        <ecNumber evidence="14">3.3.2.2</ecNumber>
    </recommendedName>
    <alternativeName>
        <fullName evidence="13">Polyol dehydrogenase</fullName>
    </alternativeName>
</protein>
<feature type="transmembrane region" description="Helical" evidence="18">
    <location>
        <begin position="355"/>
        <end position="377"/>
    </location>
</feature>
<dbReference type="EC" id="3.3.2.2" evidence="14"/>
<dbReference type="GO" id="GO:0047408">
    <property type="term" value="F:alkenylglycerophosphocholine hydrolase activity"/>
    <property type="evidence" value="ECO:0007669"/>
    <property type="project" value="UniProtKB-EC"/>
</dbReference>
<dbReference type="CDD" id="cd05285">
    <property type="entry name" value="sorbitol_DH"/>
    <property type="match status" value="1"/>
</dbReference>
<evidence type="ECO:0000256" key="5">
    <source>
        <dbReference type="ARBA" id="ARBA00022692"/>
    </source>
</evidence>
<evidence type="ECO:0000256" key="12">
    <source>
        <dbReference type="ARBA" id="ARBA00026132"/>
    </source>
</evidence>
<comment type="catalytic activity">
    <reaction evidence="15">
        <text>a 1-O-(1Z-alkenyl)-sn-glycero-3-phosphoethanolamine + H2O = a 2,3-saturated aldehyde + sn-glycero-3-phosphoethanolamine</text>
        <dbReference type="Rhea" id="RHEA:16905"/>
        <dbReference type="ChEBI" id="CHEBI:15377"/>
        <dbReference type="ChEBI" id="CHEBI:73359"/>
        <dbReference type="ChEBI" id="CHEBI:77288"/>
        <dbReference type="ChEBI" id="CHEBI:143890"/>
        <dbReference type="EC" id="3.3.2.2"/>
    </reaction>
</comment>
<evidence type="ECO:0000256" key="10">
    <source>
        <dbReference type="ARBA" id="ARBA00023027"/>
    </source>
</evidence>
<dbReference type="PANTHER" id="PTHR43161">
    <property type="entry name" value="SORBITOL DEHYDROGENASE"/>
    <property type="match status" value="1"/>
</dbReference>
<evidence type="ECO:0000256" key="17">
    <source>
        <dbReference type="RuleBase" id="RU361277"/>
    </source>
</evidence>
<keyword evidence="9" id="KW-0560">Oxidoreductase</keyword>
<evidence type="ECO:0000256" key="6">
    <source>
        <dbReference type="ARBA" id="ARBA00022723"/>
    </source>
</evidence>
<evidence type="ECO:0000256" key="4">
    <source>
        <dbReference type="ARBA" id="ARBA00008072"/>
    </source>
</evidence>
<dbReference type="SMART" id="SM00829">
    <property type="entry name" value="PKS_ER"/>
    <property type="match status" value="1"/>
</dbReference>
<keyword evidence="10" id="KW-0520">NAD</keyword>
<dbReference type="Pfam" id="PF00107">
    <property type="entry name" value="ADH_zinc_N"/>
    <property type="match status" value="1"/>
</dbReference>
<dbReference type="AlphaFoldDB" id="A0A8W8HWZ0"/>
<dbReference type="GO" id="GO:0016020">
    <property type="term" value="C:membrane"/>
    <property type="evidence" value="ECO:0007669"/>
    <property type="project" value="UniProtKB-SubCell"/>
</dbReference>
<dbReference type="Pfam" id="PF07947">
    <property type="entry name" value="YhhN"/>
    <property type="match status" value="1"/>
</dbReference>
<evidence type="ECO:0000256" key="13">
    <source>
        <dbReference type="ARBA" id="ARBA00032485"/>
    </source>
</evidence>
<evidence type="ECO:0000256" key="1">
    <source>
        <dbReference type="ARBA" id="ARBA00001947"/>
    </source>
</evidence>
<evidence type="ECO:0000256" key="15">
    <source>
        <dbReference type="ARBA" id="ARBA00049458"/>
    </source>
</evidence>
<dbReference type="Proteomes" id="UP000005408">
    <property type="component" value="Unassembled WGS sequence"/>
</dbReference>
<dbReference type="InterPro" id="IPR036291">
    <property type="entry name" value="NAD(P)-bd_dom_sf"/>
</dbReference>
<dbReference type="Pfam" id="PF08240">
    <property type="entry name" value="ADH_N"/>
    <property type="match status" value="1"/>
</dbReference>
<dbReference type="InterPro" id="IPR013154">
    <property type="entry name" value="ADH-like_N"/>
</dbReference>
<dbReference type="InterPro" id="IPR012506">
    <property type="entry name" value="TMEM86B-like"/>
</dbReference>
<keyword evidence="8 18" id="KW-1133">Transmembrane helix</keyword>
<dbReference type="GO" id="GO:0008270">
    <property type="term" value="F:zinc ion binding"/>
    <property type="evidence" value="ECO:0007669"/>
    <property type="project" value="InterPro"/>
</dbReference>
<evidence type="ECO:0000313" key="21">
    <source>
        <dbReference type="Proteomes" id="UP000005408"/>
    </source>
</evidence>
<dbReference type="FunFam" id="3.40.50.720:FF:000068">
    <property type="entry name" value="Sorbitol dehydrogenase"/>
    <property type="match status" value="1"/>
</dbReference>
<feature type="transmembrane region" description="Helical" evidence="18">
    <location>
        <begin position="389"/>
        <end position="408"/>
    </location>
</feature>
<evidence type="ECO:0000313" key="20">
    <source>
        <dbReference type="EnsemblMetazoa" id="G11466.5:cds"/>
    </source>
</evidence>
<comment type="similarity">
    <text evidence="4 17">Belongs to the zinc-containing alcohol dehydrogenase family.</text>
</comment>
<dbReference type="GO" id="GO:0003939">
    <property type="term" value="F:L-iditol 2-dehydrogenase (NAD+) activity"/>
    <property type="evidence" value="ECO:0007669"/>
    <property type="project" value="TreeGrafter"/>
</dbReference>
<keyword evidence="21" id="KW-1185">Reference proteome</keyword>
<organism evidence="20 21">
    <name type="scientific">Magallana gigas</name>
    <name type="common">Pacific oyster</name>
    <name type="synonym">Crassostrea gigas</name>
    <dbReference type="NCBI Taxonomy" id="29159"/>
    <lineage>
        <taxon>Eukaryota</taxon>
        <taxon>Metazoa</taxon>
        <taxon>Spiralia</taxon>
        <taxon>Lophotrochozoa</taxon>
        <taxon>Mollusca</taxon>
        <taxon>Bivalvia</taxon>
        <taxon>Autobranchia</taxon>
        <taxon>Pteriomorphia</taxon>
        <taxon>Ostreida</taxon>
        <taxon>Ostreoidea</taxon>
        <taxon>Ostreidae</taxon>
        <taxon>Magallana</taxon>
    </lineage>
</organism>
<feature type="transmembrane region" description="Helical" evidence="18">
    <location>
        <begin position="529"/>
        <end position="550"/>
    </location>
</feature>
<evidence type="ECO:0000256" key="7">
    <source>
        <dbReference type="ARBA" id="ARBA00022833"/>
    </source>
</evidence>
<accession>A0A8W8HWZ0</accession>